<feature type="compositionally biased region" description="Low complexity" evidence="1">
    <location>
        <begin position="91"/>
        <end position="108"/>
    </location>
</feature>
<keyword evidence="2" id="KW-0812">Transmembrane</keyword>
<dbReference type="EMBL" id="CM031838">
    <property type="protein sequence ID" value="KAG6679569.1"/>
    <property type="molecule type" value="Genomic_DNA"/>
</dbReference>
<accession>A0A922AM29</accession>
<feature type="transmembrane region" description="Helical" evidence="2">
    <location>
        <begin position="15"/>
        <end position="36"/>
    </location>
</feature>
<feature type="transmembrane region" description="Helical" evidence="2">
    <location>
        <begin position="345"/>
        <end position="363"/>
    </location>
</feature>
<feature type="transmembrane region" description="Helical" evidence="2">
    <location>
        <begin position="415"/>
        <end position="437"/>
    </location>
</feature>
<keyword evidence="2" id="KW-1133">Transmembrane helix</keyword>
<feature type="region of interest" description="Disordered" evidence="1">
    <location>
        <begin position="88"/>
        <end position="111"/>
    </location>
</feature>
<evidence type="ECO:0000313" key="3">
    <source>
        <dbReference type="EMBL" id="KAG6679569.1"/>
    </source>
</evidence>
<organism evidence="3 4">
    <name type="scientific">Carya illinoinensis</name>
    <name type="common">Pecan</name>
    <dbReference type="NCBI Taxonomy" id="32201"/>
    <lineage>
        <taxon>Eukaryota</taxon>
        <taxon>Viridiplantae</taxon>
        <taxon>Streptophyta</taxon>
        <taxon>Embryophyta</taxon>
        <taxon>Tracheophyta</taxon>
        <taxon>Spermatophyta</taxon>
        <taxon>Magnoliopsida</taxon>
        <taxon>eudicotyledons</taxon>
        <taxon>Gunneridae</taxon>
        <taxon>Pentapetalae</taxon>
        <taxon>rosids</taxon>
        <taxon>fabids</taxon>
        <taxon>Fagales</taxon>
        <taxon>Juglandaceae</taxon>
        <taxon>Carya</taxon>
    </lineage>
</organism>
<dbReference type="InterPro" id="IPR044833">
    <property type="entry name" value="WDL5/6"/>
</dbReference>
<proteinExistence type="predicted"/>
<evidence type="ECO:0000256" key="1">
    <source>
        <dbReference type="SAM" id="MobiDB-lite"/>
    </source>
</evidence>
<protein>
    <recommendedName>
        <fullName evidence="5">Calpain-type cysteine protease DEK1</fullName>
    </recommendedName>
</protein>
<evidence type="ECO:0000313" key="4">
    <source>
        <dbReference type="Proteomes" id="UP000811246"/>
    </source>
</evidence>
<evidence type="ECO:0000256" key="2">
    <source>
        <dbReference type="SAM" id="Phobius"/>
    </source>
</evidence>
<dbReference type="Proteomes" id="UP000811246">
    <property type="component" value="Chromosome 14"/>
</dbReference>
<keyword evidence="2" id="KW-0472">Membrane</keyword>
<feature type="transmembrane region" description="Helical" evidence="2">
    <location>
        <begin position="383"/>
        <end position="403"/>
    </location>
</feature>
<name>A0A922AM29_CARIL</name>
<dbReference type="AlphaFoldDB" id="A0A922AM29"/>
<sequence length="462" mass="50592">MGACLYEFKLLSSHVVALFVAGTSRVFLICFGVHYWYLGHCVSYAVVASLLLGAAVSHHLSVTNPLAARRDALQSTVIRLREGFRRKELNSSSSSSEGCGSSMKHSSSIEPGHLGNVIEVSSRSMAQCTVEGGNCDNVALCQTASSQEGMNSDKRMDSGRPSLALRSSSCRSVIQEPEVGTSFADKNVEPTSSLVVCSTGGLESQGCESSALTSVNQQMLDLNLALAFQERLNDPRITSMLKRRAKGDLELASLLQDKGLDPNFAMMLKEKSLDPTILALLQRSSLDADRDHCDNIDITIDSNSVDNPLPNQISLSEELRLHGLEKWLQLARLVLHHIASTPERAWVLFSFVFILETIVVAIFRPKTIKIMNALHQQFEFGLAVLLLSPVVCSILAFLRSLLAEEMAMTSKPRKYGFIAWLLSTCVGLLLSFLRYGSFSSIDHTYLCVLPIVLILLCGAYIL</sequence>
<feature type="transmembrane region" description="Helical" evidence="2">
    <location>
        <begin position="443"/>
        <end position="461"/>
    </location>
</feature>
<reference evidence="3" key="1">
    <citation type="submission" date="2021-01" db="EMBL/GenBank/DDBJ databases">
        <authorList>
            <person name="Lovell J.T."/>
            <person name="Bentley N."/>
            <person name="Bhattarai G."/>
            <person name="Jenkins J.W."/>
            <person name="Sreedasyam A."/>
            <person name="Alarcon Y."/>
            <person name="Bock C."/>
            <person name="Boston L."/>
            <person name="Carlson J."/>
            <person name="Cervantes K."/>
            <person name="Clermont K."/>
            <person name="Krom N."/>
            <person name="Kubenka K."/>
            <person name="Mamidi S."/>
            <person name="Mattison C."/>
            <person name="Monteros M."/>
            <person name="Pisani C."/>
            <person name="Plott C."/>
            <person name="Rajasekar S."/>
            <person name="Rhein H.S."/>
            <person name="Rohla C."/>
            <person name="Song M."/>
            <person name="Hilaire R.S."/>
            <person name="Shu S."/>
            <person name="Wells L."/>
            <person name="Wang X."/>
            <person name="Webber J."/>
            <person name="Heerema R.J."/>
            <person name="Klein P."/>
            <person name="Conner P."/>
            <person name="Grauke L."/>
            <person name="Grimwood J."/>
            <person name="Schmutz J."/>
            <person name="Randall J.J."/>
        </authorList>
    </citation>
    <scope>NUCLEOTIDE SEQUENCE</scope>
    <source>
        <tissue evidence="3">Leaf</tissue>
    </source>
</reference>
<dbReference type="GO" id="GO:0008017">
    <property type="term" value="F:microtubule binding"/>
    <property type="evidence" value="ECO:0007669"/>
    <property type="project" value="InterPro"/>
</dbReference>
<dbReference type="PANTHER" id="PTHR31358:SF44">
    <property type="entry name" value="ASPARTATE CARBAMOYLTRANSFERASE, CHLOROPLASTIC"/>
    <property type="match status" value="1"/>
</dbReference>
<comment type="caution">
    <text evidence="3">The sequence shown here is derived from an EMBL/GenBank/DDBJ whole genome shotgun (WGS) entry which is preliminary data.</text>
</comment>
<dbReference type="PANTHER" id="PTHR31358">
    <property type="entry name" value="PROTEIN WVD2-LIKE 4"/>
    <property type="match status" value="1"/>
</dbReference>
<evidence type="ECO:0008006" key="5">
    <source>
        <dbReference type="Google" id="ProtNLM"/>
    </source>
</evidence>
<gene>
    <name evidence="3" type="ORF">I3842_14G138800</name>
</gene>